<keyword evidence="2" id="KW-1185">Reference proteome</keyword>
<dbReference type="EMBL" id="JAZDQV010000002">
    <property type="protein sequence ID" value="MEE1876616.1"/>
    <property type="molecule type" value="Genomic_DNA"/>
</dbReference>
<comment type="caution">
    <text evidence="1">The sequence shown here is derived from an EMBL/GenBank/DDBJ whole genome shotgun (WGS) entry which is preliminary data.</text>
</comment>
<dbReference type="Proteomes" id="UP001343492">
    <property type="component" value="Unassembled WGS sequence"/>
</dbReference>
<sequence>MATVKDLMREYLGPEVQLSELDRLEYVSMLGLDPAKYDVVLQAPTPWNEDLKNNPELKAEVKALNKKIKASERITESTNPCYAELITTHIFYHKAMMYGSNLFTGWVFREFDGNKITREGTGQVKNPLENFPPKDETMIEAAQIELRDAYAKDFAEYVEKKVPR</sequence>
<protein>
    <recommendedName>
        <fullName evidence="3">Phage protein</fullName>
    </recommendedName>
</protein>
<proteinExistence type="predicted"/>
<accession>A0ABU7GEP4</accession>
<name>A0ABU7GEP4_9SPHN</name>
<organism evidence="1 2">
    <name type="scientific">Altererythrobacter litoralis</name>
    <dbReference type="NCBI Taxonomy" id="3113904"/>
    <lineage>
        <taxon>Bacteria</taxon>
        <taxon>Pseudomonadati</taxon>
        <taxon>Pseudomonadota</taxon>
        <taxon>Alphaproteobacteria</taxon>
        <taxon>Sphingomonadales</taxon>
        <taxon>Erythrobacteraceae</taxon>
        <taxon>Altererythrobacter</taxon>
    </lineage>
</organism>
<evidence type="ECO:0008006" key="3">
    <source>
        <dbReference type="Google" id="ProtNLM"/>
    </source>
</evidence>
<reference evidence="1 2" key="1">
    <citation type="submission" date="2024-01" db="EMBL/GenBank/DDBJ databases">
        <title>The genome sequence of Erythrobacteraceae sp. strain 1XM1-14.</title>
        <authorList>
            <person name="Liu Y."/>
        </authorList>
    </citation>
    <scope>NUCLEOTIDE SEQUENCE [LARGE SCALE GENOMIC DNA]</scope>
    <source>
        <strain evidence="1 2">1XM1-14</strain>
    </source>
</reference>
<gene>
    <name evidence="1" type="ORF">VRS74_02805</name>
</gene>
<evidence type="ECO:0000313" key="2">
    <source>
        <dbReference type="Proteomes" id="UP001343492"/>
    </source>
</evidence>
<evidence type="ECO:0000313" key="1">
    <source>
        <dbReference type="EMBL" id="MEE1876616.1"/>
    </source>
</evidence>